<evidence type="ECO:0000313" key="3">
    <source>
        <dbReference type="Proteomes" id="UP000642070"/>
    </source>
</evidence>
<feature type="domain" description="A-factor biosynthesis hotdog" evidence="1">
    <location>
        <begin position="188"/>
        <end position="308"/>
    </location>
</feature>
<evidence type="ECO:0000259" key="1">
    <source>
        <dbReference type="Pfam" id="PF03756"/>
    </source>
</evidence>
<dbReference type="EMBL" id="BMPI01000112">
    <property type="protein sequence ID" value="GGM87489.1"/>
    <property type="molecule type" value="Genomic_DNA"/>
</dbReference>
<proteinExistence type="predicted"/>
<feature type="domain" description="A-factor biosynthesis hotdog" evidence="1">
    <location>
        <begin position="11"/>
        <end position="147"/>
    </location>
</feature>
<dbReference type="RefSeq" id="WP_190257818.1">
    <property type="nucleotide sequence ID" value="NZ_BMPI01000112.1"/>
</dbReference>
<reference evidence="2" key="2">
    <citation type="submission" date="2020-09" db="EMBL/GenBank/DDBJ databases">
        <authorList>
            <person name="Sun Q."/>
            <person name="Ohkuma M."/>
        </authorList>
    </citation>
    <scope>NUCLEOTIDE SEQUENCE</scope>
    <source>
        <strain evidence="2">JCM 19831</strain>
    </source>
</reference>
<protein>
    <submittedName>
        <fullName evidence="2">Adhesin</fullName>
    </submittedName>
</protein>
<dbReference type="Proteomes" id="UP000642070">
    <property type="component" value="Unassembled WGS sequence"/>
</dbReference>
<dbReference type="InterPro" id="IPR047757">
    <property type="entry name" value="AfsA-like"/>
</dbReference>
<sequence length="316" mass="34658">MSFRSTVDRHLVHRAAVAEVFVTDVQETPGPTYVAAAQLPMAHAYYSDDLLTPKRFDILLVAEASRQAAMYACHRFLDVPLGTAFAVRTLEVQLADGDGLRVGHAPGELWIVMTFPEVRRRGTEVRHFRVHQELEMAGHRLGTVAMEVSAMSAADYRGLRYLQRQSDPPTTVDLRAGRAPGRTVQPGLVGRRDPANVVLAELDPGAPGEHGPTAELRPAFGNRGMFDHDYDHHPGMVLMEGARQFALLVAGGPATALGLRARFLRYAELDAPVRLSMPRQVYRAEPGNRLAVPVQVHQDTAAVAELVCFLRTGEST</sequence>
<dbReference type="NCBIfam" id="NF041195">
    <property type="entry name" value="ScbA_BarX_GamBu"/>
    <property type="match status" value="1"/>
</dbReference>
<dbReference type="AlphaFoldDB" id="A0A917X6N6"/>
<gene>
    <name evidence="2" type="ORF">GCM10007977_106860</name>
</gene>
<keyword evidence="3" id="KW-1185">Reference proteome</keyword>
<organism evidence="2 3">
    <name type="scientific">Dactylosporangium sucinum</name>
    <dbReference type="NCBI Taxonomy" id="1424081"/>
    <lineage>
        <taxon>Bacteria</taxon>
        <taxon>Bacillati</taxon>
        <taxon>Actinomycetota</taxon>
        <taxon>Actinomycetes</taxon>
        <taxon>Micromonosporales</taxon>
        <taxon>Micromonosporaceae</taxon>
        <taxon>Dactylosporangium</taxon>
    </lineage>
</organism>
<dbReference type="Pfam" id="PF03756">
    <property type="entry name" value="AfsA"/>
    <property type="match status" value="2"/>
</dbReference>
<dbReference type="GO" id="GO:0016740">
    <property type="term" value="F:transferase activity"/>
    <property type="evidence" value="ECO:0007669"/>
    <property type="project" value="InterPro"/>
</dbReference>
<name>A0A917X6N6_9ACTN</name>
<evidence type="ECO:0000313" key="2">
    <source>
        <dbReference type="EMBL" id="GGM87489.1"/>
    </source>
</evidence>
<comment type="caution">
    <text evidence="2">The sequence shown here is derived from an EMBL/GenBank/DDBJ whole genome shotgun (WGS) entry which is preliminary data.</text>
</comment>
<dbReference type="InterPro" id="IPR005509">
    <property type="entry name" value="AfsA_hotdog_dom"/>
</dbReference>
<accession>A0A917X6N6</accession>
<reference evidence="2" key="1">
    <citation type="journal article" date="2014" name="Int. J. Syst. Evol. Microbiol.">
        <title>Complete genome sequence of Corynebacterium casei LMG S-19264T (=DSM 44701T), isolated from a smear-ripened cheese.</title>
        <authorList>
            <consortium name="US DOE Joint Genome Institute (JGI-PGF)"/>
            <person name="Walter F."/>
            <person name="Albersmeier A."/>
            <person name="Kalinowski J."/>
            <person name="Ruckert C."/>
        </authorList>
    </citation>
    <scope>NUCLEOTIDE SEQUENCE</scope>
    <source>
        <strain evidence="2">JCM 19831</strain>
    </source>
</reference>